<name>A0A2Z7CMB2_9LAMI</name>
<dbReference type="AlphaFoldDB" id="A0A2Z7CMB2"/>
<protein>
    <submittedName>
        <fullName evidence="1">Uncharacterized protein</fullName>
    </submittedName>
</protein>
<dbReference type="EMBL" id="KQ994344">
    <property type="protein sequence ID" value="KZV48222.1"/>
    <property type="molecule type" value="Genomic_DNA"/>
</dbReference>
<accession>A0A2Z7CMB2</accession>
<evidence type="ECO:0000313" key="1">
    <source>
        <dbReference type="EMBL" id="KZV48222.1"/>
    </source>
</evidence>
<dbReference type="Proteomes" id="UP000250235">
    <property type="component" value="Unassembled WGS sequence"/>
</dbReference>
<keyword evidence="2" id="KW-1185">Reference proteome</keyword>
<proteinExistence type="predicted"/>
<sequence length="139" mass="15320">MRASSPCQFATVRLLVREPTRRRRPSSRHRTPHIAAPACVGDAQRCSSGRPDRAKRHTTIGQPSRIVETPSSQACGQRRVPCAARCLTSAHHLATIARSGAHPCAASAHVPRTFMRAVGRCRVRRRFQSGISIPFSSRF</sequence>
<evidence type="ECO:0000313" key="2">
    <source>
        <dbReference type="Proteomes" id="UP000250235"/>
    </source>
</evidence>
<organism evidence="1 2">
    <name type="scientific">Dorcoceras hygrometricum</name>
    <dbReference type="NCBI Taxonomy" id="472368"/>
    <lineage>
        <taxon>Eukaryota</taxon>
        <taxon>Viridiplantae</taxon>
        <taxon>Streptophyta</taxon>
        <taxon>Embryophyta</taxon>
        <taxon>Tracheophyta</taxon>
        <taxon>Spermatophyta</taxon>
        <taxon>Magnoliopsida</taxon>
        <taxon>eudicotyledons</taxon>
        <taxon>Gunneridae</taxon>
        <taxon>Pentapetalae</taxon>
        <taxon>asterids</taxon>
        <taxon>lamiids</taxon>
        <taxon>Lamiales</taxon>
        <taxon>Gesneriaceae</taxon>
        <taxon>Didymocarpoideae</taxon>
        <taxon>Trichosporeae</taxon>
        <taxon>Loxocarpinae</taxon>
        <taxon>Dorcoceras</taxon>
    </lineage>
</organism>
<reference evidence="1 2" key="1">
    <citation type="journal article" date="2015" name="Proc. Natl. Acad. Sci. U.S.A.">
        <title>The resurrection genome of Boea hygrometrica: A blueprint for survival of dehydration.</title>
        <authorList>
            <person name="Xiao L."/>
            <person name="Yang G."/>
            <person name="Zhang L."/>
            <person name="Yang X."/>
            <person name="Zhao S."/>
            <person name="Ji Z."/>
            <person name="Zhou Q."/>
            <person name="Hu M."/>
            <person name="Wang Y."/>
            <person name="Chen M."/>
            <person name="Xu Y."/>
            <person name="Jin H."/>
            <person name="Xiao X."/>
            <person name="Hu G."/>
            <person name="Bao F."/>
            <person name="Hu Y."/>
            <person name="Wan P."/>
            <person name="Li L."/>
            <person name="Deng X."/>
            <person name="Kuang T."/>
            <person name="Xiang C."/>
            <person name="Zhu J.K."/>
            <person name="Oliver M.J."/>
            <person name="He Y."/>
        </authorList>
    </citation>
    <scope>NUCLEOTIDE SEQUENCE [LARGE SCALE GENOMIC DNA]</scope>
    <source>
        <strain evidence="2">cv. XS01</strain>
    </source>
</reference>
<gene>
    <name evidence="1" type="ORF">F511_44568</name>
</gene>